<sequence>MSYQPRNLVRRNSSPPPPRGIHMANLTIPPFPGSSGGQNFGSARNTNLGPINLAPVNPGPMREANPSSSGTSTLDPIQDPLLQQFYSNQLATNPHPVGNSGNPTHVKPLLLATPHFLETRVQLPAYNPEPFGRKPVKIKSGSKGFVFNGTNMDISDFIKRLEYAAQLDGAQGSDIALQIIFFLEGEPLIKEVHGNGGGQKPRLGKAQGEDGPEMGKNVATPQAYWE</sequence>
<dbReference type="AlphaFoldDB" id="A0A5B0MKS2"/>
<organism evidence="2 3">
    <name type="scientific">Puccinia graminis f. sp. tritici</name>
    <dbReference type="NCBI Taxonomy" id="56615"/>
    <lineage>
        <taxon>Eukaryota</taxon>
        <taxon>Fungi</taxon>
        <taxon>Dikarya</taxon>
        <taxon>Basidiomycota</taxon>
        <taxon>Pucciniomycotina</taxon>
        <taxon>Pucciniomycetes</taxon>
        <taxon>Pucciniales</taxon>
        <taxon>Pucciniaceae</taxon>
        <taxon>Puccinia</taxon>
    </lineage>
</organism>
<evidence type="ECO:0000313" key="3">
    <source>
        <dbReference type="Proteomes" id="UP000324748"/>
    </source>
</evidence>
<comment type="caution">
    <text evidence="2">The sequence shown here is derived from an EMBL/GenBank/DDBJ whole genome shotgun (WGS) entry which is preliminary data.</text>
</comment>
<protein>
    <submittedName>
        <fullName evidence="2">Uncharacterized protein</fullName>
    </submittedName>
</protein>
<feature type="region of interest" description="Disordered" evidence="1">
    <location>
        <begin position="1"/>
        <end position="75"/>
    </location>
</feature>
<evidence type="ECO:0000313" key="2">
    <source>
        <dbReference type="EMBL" id="KAA1077697.1"/>
    </source>
</evidence>
<dbReference type="OrthoDB" id="2506278at2759"/>
<keyword evidence="3" id="KW-1185">Reference proteome</keyword>
<feature type="region of interest" description="Disordered" evidence="1">
    <location>
        <begin position="192"/>
        <end position="226"/>
    </location>
</feature>
<feature type="compositionally biased region" description="Polar residues" evidence="1">
    <location>
        <begin position="40"/>
        <end position="49"/>
    </location>
</feature>
<proteinExistence type="predicted"/>
<dbReference type="EMBL" id="VSWC01000144">
    <property type="protein sequence ID" value="KAA1077697.1"/>
    <property type="molecule type" value="Genomic_DNA"/>
</dbReference>
<name>A0A5B0MKS2_PUCGR</name>
<feature type="compositionally biased region" description="Polar residues" evidence="1">
    <location>
        <begin position="1"/>
        <end position="13"/>
    </location>
</feature>
<reference evidence="2 3" key="1">
    <citation type="submission" date="2019-05" db="EMBL/GenBank/DDBJ databases">
        <title>Emergence of the Ug99 lineage of the wheat stem rust pathogen through somatic hybridization.</title>
        <authorList>
            <person name="Li F."/>
            <person name="Upadhyaya N.M."/>
            <person name="Sperschneider J."/>
            <person name="Matny O."/>
            <person name="Nguyen-Phuc H."/>
            <person name="Mago R."/>
            <person name="Raley C."/>
            <person name="Miller M.E."/>
            <person name="Silverstein K.A.T."/>
            <person name="Henningsen E."/>
            <person name="Hirsch C.D."/>
            <person name="Visser B."/>
            <person name="Pretorius Z.A."/>
            <person name="Steffenson B.J."/>
            <person name="Schwessinger B."/>
            <person name="Dodds P.N."/>
            <person name="Figueroa M."/>
        </authorList>
    </citation>
    <scope>NUCLEOTIDE SEQUENCE [LARGE SCALE GENOMIC DNA]</scope>
    <source>
        <strain evidence="2">21-0</strain>
    </source>
</reference>
<gene>
    <name evidence="2" type="ORF">PGT21_016373</name>
</gene>
<evidence type="ECO:0000256" key="1">
    <source>
        <dbReference type="SAM" id="MobiDB-lite"/>
    </source>
</evidence>
<feature type="compositionally biased region" description="Polar residues" evidence="1">
    <location>
        <begin position="65"/>
        <end position="75"/>
    </location>
</feature>
<accession>A0A5B0MKS2</accession>
<dbReference type="Proteomes" id="UP000324748">
    <property type="component" value="Unassembled WGS sequence"/>
</dbReference>